<evidence type="ECO:0000313" key="2">
    <source>
        <dbReference type="EMBL" id="SHG36647.1"/>
    </source>
</evidence>
<evidence type="ECO:0000313" key="3">
    <source>
        <dbReference type="Proteomes" id="UP000184480"/>
    </source>
</evidence>
<accession>A0A1M5J7T8</accession>
<proteinExistence type="predicted"/>
<dbReference type="EMBL" id="FQUC01000022">
    <property type="protein sequence ID" value="SHG36647.1"/>
    <property type="molecule type" value="Genomic_DNA"/>
</dbReference>
<dbReference type="Pfam" id="PF13605">
    <property type="entry name" value="DUF4141"/>
    <property type="match status" value="1"/>
</dbReference>
<feature type="chain" id="PRO_5009911299" description="P-type conjugative transfer protein TrbJ" evidence="1">
    <location>
        <begin position="22"/>
        <end position="209"/>
    </location>
</feature>
<reference evidence="3" key="1">
    <citation type="submission" date="2016-11" db="EMBL/GenBank/DDBJ databases">
        <authorList>
            <person name="Varghese N."/>
            <person name="Submissions S."/>
        </authorList>
    </citation>
    <scope>NUCLEOTIDE SEQUENCE [LARGE SCALE GENOMIC DNA]</scope>
    <source>
        <strain evidence="3">DSM 27370</strain>
    </source>
</reference>
<sequence length="209" mass="23901">MKIKIFMLCLSLVLFTTHINAQWTVIDPSNLAQGIANTTKQIVHTSSTATNMINNFKEVQKVYNQGKEYYDALKAVNNLVKDARKVQKTILMVGEVSDIYVNSFQKMLQDPNYTIEELNAIASGYAKLLEQSNDVLSELKEVVNISTLSLTDKDRMEVVDHCHDSMVRYRNLVKYYTNKNIGVSYLRAKKSGETSRINALYGNPDERYW</sequence>
<dbReference type="AlphaFoldDB" id="A0A1M5J7T8"/>
<dbReference type="InterPro" id="IPR025415">
    <property type="entry name" value="DUF4141"/>
</dbReference>
<name>A0A1M5J7T8_9BACT</name>
<evidence type="ECO:0008006" key="4">
    <source>
        <dbReference type="Google" id="ProtNLM"/>
    </source>
</evidence>
<dbReference type="RefSeq" id="WP_062184658.1">
    <property type="nucleotide sequence ID" value="NZ_BBXL01000029.1"/>
</dbReference>
<keyword evidence="1" id="KW-0732">Signal</keyword>
<protein>
    <recommendedName>
        <fullName evidence="4">P-type conjugative transfer protein TrbJ</fullName>
    </recommendedName>
</protein>
<organism evidence="2 3">
    <name type="scientific">Dysgonomonas macrotermitis</name>
    <dbReference type="NCBI Taxonomy" id="1346286"/>
    <lineage>
        <taxon>Bacteria</taxon>
        <taxon>Pseudomonadati</taxon>
        <taxon>Bacteroidota</taxon>
        <taxon>Bacteroidia</taxon>
        <taxon>Bacteroidales</taxon>
        <taxon>Dysgonomonadaceae</taxon>
        <taxon>Dysgonomonas</taxon>
    </lineage>
</organism>
<keyword evidence="3" id="KW-1185">Reference proteome</keyword>
<dbReference type="STRING" id="1346286.SAMN05444362_12234"/>
<dbReference type="OrthoDB" id="652689at2"/>
<dbReference type="SUPFAM" id="SSF58104">
    <property type="entry name" value="Methyl-accepting chemotaxis protein (MCP) signaling domain"/>
    <property type="match status" value="1"/>
</dbReference>
<gene>
    <name evidence="2" type="ORF">SAMN05444362_12234</name>
</gene>
<dbReference type="Proteomes" id="UP000184480">
    <property type="component" value="Unassembled WGS sequence"/>
</dbReference>
<evidence type="ECO:0000256" key="1">
    <source>
        <dbReference type="SAM" id="SignalP"/>
    </source>
</evidence>
<feature type="signal peptide" evidence="1">
    <location>
        <begin position="1"/>
        <end position="21"/>
    </location>
</feature>